<dbReference type="EMBL" id="BMOL01000022">
    <property type="protein sequence ID" value="GGL92040.1"/>
    <property type="molecule type" value="Genomic_DNA"/>
</dbReference>
<keyword evidence="3" id="KW-1185">Reference proteome</keyword>
<keyword evidence="1" id="KW-0472">Membrane</keyword>
<name>A0ABQ2GF07_9DEIO</name>
<sequence>MDQGLINTLILPLLFSICGGLYLYVRFPERRPRALLVMTLFQLVGAYGYSTAPEEALFGLLVMHAAVVFILLVRHLQAPALLPGNTHQ</sequence>
<dbReference type="RefSeq" id="WP_188973932.1">
    <property type="nucleotide sequence ID" value="NZ_BMOL01000022.1"/>
</dbReference>
<proteinExistence type="predicted"/>
<feature type="transmembrane region" description="Helical" evidence="1">
    <location>
        <begin position="6"/>
        <end position="25"/>
    </location>
</feature>
<organism evidence="2 3">
    <name type="scientific">Deinococcus aerolatus</name>
    <dbReference type="NCBI Taxonomy" id="522487"/>
    <lineage>
        <taxon>Bacteria</taxon>
        <taxon>Thermotogati</taxon>
        <taxon>Deinococcota</taxon>
        <taxon>Deinococci</taxon>
        <taxon>Deinococcales</taxon>
        <taxon>Deinococcaceae</taxon>
        <taxon>Deinococcus</taxon>
    </lineage>
</organism>
<comment type="caution">
    <text evidence="2">The sequence shown here is derived from an EMBL/GenBank/DDBJ whole genome shotgun (WGS) entry which is preliminary data.</text>
</comment>
<accession>A0ABQ2GF07</accession>
<keyword evidence="1" id="KW-0812">Transmembrane</keyword>
<evidence type="ECO:0000313" key="3">
    <source>
        <dbReference type="Proteomes" id="UP000639973"/>
    </source>
</evidence>
<keyword evidence="1" id="KW-1133">Transmembrane helix</keyword>
<feature type="transmembrane region" description="Helical" evidence="1">
    <location>
        <begin position="32"/>
        <end position="50"/>
    </location>
</feature>
<dbReference type="Proteomes" id="UP000639973">
    <property type="component" value="Unassembled WGS sequence"/>
</dbReference>
<feature type="transmembrane region" description="Helical" evidence="1">
    <location>
        <begin position="56"/>
        <end position="73"/>
    </location>
</feature>
<gene>
    <name evidence="2" type="ORF">GCM10010840_32770</name>
</gene>
<evidence type="ECO:0000256" key="1">
    <source>
        <dbReference type="SAM" id="Phobius"/>
    </source>
</evidence>
<evidence type="ECO:0000313" key="2">
    <source>
        <dbReference type="EMBL" id="GGL92040.1"/>
    </source>
</evidence>
<protein>
    <submittedName>
        <fullName evidence="2">Uncharacterized protein</fullName>
    </submittedName>
</protein>
<reference evidence="3" key="1">
    <citation type="journal article" date="2019" name="Int. J. Syst. Evol. Microbiol.">
        <title>The Global Catalogue of Microorganisms (GCM) 10K type strain sequencing project: providing services to taxonomists for standard genome sequencing and annotation.</title>
        <authorList>
            <consortium name="The Broad Institute Genomics Platform"/>
            <consortium name="The Broad Institute Genome Sequencing Center for Infectious Disease"/>
            <person name="Wu L."/>
            <person name="Ma J."/>
        </authorList>
    </citation>
    <scope>NUCLEOTIDE SEQUENCE [LARGE SCALE GENOMIC DNA]</scope>
    <source>
        <strain evidence="3">JCM 15442</strain>
    </source>
</reference>